<evidence type="ECO:0000256" key="5">
    <source>
        <dbReference type="ARBA" id="ARBA00022989"/>
    </source>
</evidence>
<keyword evidence="4 9" id="KW-0812">Transmembrane</keyword>
<dbReference type="Gene3D" id="1.20.1250.20">
    <property type="entry name" value="MFS general substrate transporter like domains"/>
    <property type="match status" value="1"/>
</dbReference>
<feature type="transmembrane region" description="Helical" evidence="9">
    <location>
        <begin position="351"/>
        <end position="369"/>
    </location>
</feature>
<dbReference type="STRING" id="1048205.AB852_33730"/>
<feature type="transmembrane region" description="Helical" evidence="9">
    <location>
        <begin position="32"/>
        <end position="55"/>
    </location>
</feature>
<dbReference type="PROSITE" id="PS50850">
    <property type="entry name" value="MFS"/>
    <property type="match status" value="1"/>
</dbReference>
<dbReference type="GO" id="GO:0022857">
    <property type="term" value="F:transmembrane transporter activity"/>
    <property type="evidence" value="ECO:0007669"/>
    <property type="project" value="InterPro"/>
</dbReference>
<dbReference type="Pfam" id="PF07690">
    <property type="entry name" value="MFS_1"/>
    <property type="match status" value="1"/>
</dbReference>
<proteinExistence type="predicted"/>
<feature type="transmembrane region" description="Helical" evidence="9">
    <location>
        <begin position="320"/>
        <end position="339"/>
    </location>
</feature>
<dbReference type="PANTHER" id="PTHR42718:SF42">
    <property type="entry name" value="EXPORT PROTEIN"/>
    <property type="match status" value="1"/>
</dbReference>
<evidence type="ECO:0000256" key="8">
    <source>
        <dbReference type="SAM" id="MobiDB-lite"/>
    </source>
</evidence>
<evidence type="ECO:0000256" key="6">
    <source>
        <dbReference type="ARBA" id="ARBA00023136"/>
    </source>
</evidence>
<accession>A0A1Q4UYF1</accession>
<feature type="transmembrane region" description="Helical" evidence="9">
    <location>
        <begin position="186"/>
        <end position="208"/>
    </location>
</feature>
<dbReference type="AlphaFoldDB" id="A0A1Q4UYF1"/>
<evidence type="ECO:0000313" key="12">
    <source>
        <dbReference type="Proteomes" id="UP000186455"/>
    </source>
</evidence>
<feature type="region of interest" description="Disordered" evidence="8">
    <location>
        <begin position="1"/>
        <end position="24"/>
    </location>
</feature>
<evidence type="ECO:0000313" key="11">
    <source>
        <dbReference type="EMBL" id="OKH90585.1"/>
    </source>
</evidence>
<reference evidence="11 12" key="1">
    <citation type="submission" date="2015-06" db="EMBL/GenBank/DDBJ databases">
        <title>Cloning and characterization of the uncialamcin biosynthetic gene cluster.</title>
        <authorList>
            <person name="Yan X."/>
            <person name="Huang T."/>
            <person name="Ge H."/>
            <person name="Shen B."/>
        </authorList>
    </citation>
    <scope>NUCLEOTIDE SEQUENCE [LARGE SCALE GENOMIC DNA]</scope>
    <source>
        <strain evidence="11 12">DCA2648</strain>
    </source>
</reference>
<evidence type="ECO:0000256" key="1">
    <source>
        <dbReference type="ARBA" id="ARBA00004651"/>
    </source>
</evidence>
<keyword evidence="12" id="KW-1185">Reference proteome</keyword>
<feature type="domain" description="Major facilitator superfamily (MFS) profile" evidence="10">
    <location>
        <begin position="33"/>
        <end position="481"/>
    </location>
</feature>
<feature type="transmembrane region" description="Helical" evidence="9">
    <location>
        <begin position="99"/>
        <end position="118"/>
    </location>
</feature>
<keyword evidence="5 9" id="KW-1133">Transmembrane helix</keyword>
<feature type="transmembrane region" description="Helical" evidence="9">
    <location>
        <begin position="289"/>
        <end position="308"/>
    </location>
</feature>
<feature type="transmembrane region" description="Helical" evidence="9">
    <location>
        <begin position="425"/>
        <end position="446"/>
    </location>
</feature>
<dbReference type="Gene3D" id="1.20.1720.10">
    <property type="entry name" value="Multidrug resistance protein D"/>
    <property type="match status" value="1"/>
</dbReference>
<dbReference type="GO" id="GO:0005886">
    <property type="term" value="C:plasma membrane"/>
    <property type="evidence" value="ECO:0007669"/>
    <property type="project" value="UniProtKB-SubCell"/>
</dbReference>
<evidence type="ECO:0000256" key="2">
    <source>
        <dbReference type="ARBA" id="ARBA00022448"/>
    </source>
</evidence>
<name>A0A1Q4UYF1_9ACTN</name>
<keyword evidence="3" id="KW-1003">Cell membrane</keyword>
<evidence type="ECO:0000259" key="10">
    <source>
        <dbReference type="PROSITE" id="PS50850"/>
    </source>
</evidence>
<protein>
    <submittedName>
        <fullName evidence="11">Major facilitator transporter</fullName>
    </submittedName>
</protein>
<feature type="region of interest" description="Disordered" evidence="8">
    <location>
        <begin position="496"/>
        <end position="526"/>
    </location>
</feature>
<dbReference type="InterPro" id="IPR020846">
    <property type="entry name" value="MFS_dom"/>
</dbReference>
<feature type="transmembrane region" description="Helical" evidence="9">
    <location>
        <begin position="220"/>
        <end position="243"/>
    </location>
</feature>
<dbReference type="GO" id="GO:0046677">
    <property type="term" value="P:response to antibiotic"/>
    <property type="evidence" value="ECO:0007669"/>
    <property type="project" value="UniProtKB-KW"/>
</dbReference>
<dbReference type="InterPro" id="IPR011701">
    <property type="entry name" value="MFS"/>
</dbReference>
<feature type="transmembrane region" description="Helical" evidence="9">
    <location>
        <begin position="249"/>
        <end position="268"/>
    </location>
</feature>
<feature type="transmembrane region" description="Helical" evidence="9">
    <location>
        <begin position="381"/>
        <end position="404"/>
    </location>
</feature>
<sequence length="526" mass="52918">MSGHGSGAKGGGDTTGPDGGPGVRLSSARGRWVMSCVVLASGMAMLDGTVVNVALPRMGRDLDASLSGLQWVVNAYMLTLSALLLLGGALGDRIGRKRTLVIGVVWFAVASALCGIAPDDATLIAARALQGVGGALLTPGSLALVRSTFHPDDQSRAVGAWSGLTGVAGALGPFLGGWLIDGPGWRWIFLINVPIAAVVIAIALRHVPESRDPAAADQRFDVLGAVLGALCLAGISYALIGASGDTSDTAVALSALGGVVAGAAFVVVERRGAAPMLPLSLFRSRLFSATNAMTLCLYAAIGGVLFLLPVQLQTGLGWDALEAGTATLPITVLMLLLSARAGDLARRVGPTLPLVTGPLIASAGVLLMLRVHPGSSYVADVLPAVVVLGAGMSLFVAPLTATVLASVEPSHAGLASGVNNTAARIAQFLVVAALPLAVGLSGDAYTSADAVNASFHRAAIGCAALFALGSLTAVLLIRPTAVRGRVRDAPEPLCRSNMAANCPPLEPGPREAGRTGSGEGQRGTGG</sequence>
<keyword evidence="2" id="KW-0813">Transport</keyword>
<comment type="caution">
    <text evidence="11">The sequence shown here is derived from an EMBL/GenBank/DDBJ whole genome shotgun (WGS) entry which is preliminary data.</text>
</comment>
<dbReference type="InterPro" id="IPR004638">
    <property type="entry name" value="EmrB-like"/>
</dbReference>
<feature type="transmembrane region" description="Helical" evidence="9">
    <location>
        <begin position="67"/>
        <end position="87"/>
    </location>
</feature>
<organism evidence="11 12">
    <name type="scientific">Streptomyces uncialis</name>
    <dbReference type="NCBI Taxonomy" id="1048205"/>
    <lineage>
        <taxon>Bacteria</taxon>
        <taxon>Bacillati</taxon>
        <taxon>Actinomycetota</taxon>
        <taxon>Actinomycetes</taxon>
        <taxon>Kitasatosporales</taxon>
        <taxon>Streptomycetaceae</taxon>
        <taxon>Streptomyces</taxon>
    </lineage>
</organism>
<feature type="compositionally biased region" description="Gly residues" evidence="8">
    <location>
        <begin position="515"/>
        <end position="526"/>
    </location>
</feature>
<evidence type="ECO:0000256" key="9">
    <source>
        <dbReference type="SAM" id="Phobius"/>
    </source>
</evidence>
<keyword evidence="6 9" id="KW-0472">Membrane</keyword>
<comment type="subcellular location">
    <subcellularLocation>
        <location evidence="1">Cell membrane</location>
        <topology evidence="1">Multi-pass membrane protein</topology>
    </subcellularLocation>
</comment>
<feature type="transmembrane region" description="Helical" evidence="9">
    <location>
        <begin position="458"/>
        <end position="477"/>
    </location>
</feature>
<dbReference type="Proteomes" id="UP000186455">
    <property type="component" value="Unassembled WGS sequence"/>
</dbReference>
<dbReference type="SUPFAM" id="SSF103473">
    <property type="entry name" value="MFS general substrate transporter"/>
    <property type="match status" value="1"/>
</dbReference>
<evidence type="ECO:0000256" key="3">
    <source>
        <dbReference type="ARBA" id="ARBA00022475"/>
    </source>
</evidence>
<feature type="transmembrane region" description="Helical" evidence="9">
    <location>
        <begin position="124"/>
        <end position="145"/>
    </location>
</feature>
<gene>
    <name evidence="11" type="ORF">AB852_33730</name>
</gene>
<dbReference type="InterPro" id="IPR036259">
    <property type="entry name" value="MFS_trans_sf"/>
</dbReference>
<dbReference type="CDD" id="cd17321">
    <property type="entry name" value="MFS_MMR_MDR_like"/>
    <property type="match status" value="1"/>
</dbReference>
<dbReference type="PANTHER" id="PTHR42718">
    <property type="entry name" value="MAJOR FACILITATOR SUPERFAMILY MULTIDRUG TRANSPORTER MFSC"/>
    <property type="match status" value="1"/>
</dbReference>
<dbReference type="NCBIfam" id="TIGR00711">
    <property type="entry name" value="efflux_EmrB"/>
    <property type="match status" value="1"/>
</dbReference>
<feature type="compositionally biased region" description="Gly residues" evidence="8">
    <location>
        <begin position="1"/>
        <end position="22"/>
    </location>
</feature>
<feature type="transmembrane region" description="Helical" evidence="9">
    <location>
        <begin position="157"/>
        <end position="180"/>
    </location>
</feature>
<evidence type="ECO:0000256" key="4">
    <source>
        <dbReference type="ARBA" id="ARBA00022692"/>
    </source>
</evidence>
<keyword evidence="7" id="KW-0046">Antibiotic resistance</keyword>
<dbReference type="EMBL" id="LFBV01000011">
    <property type="protein sequence ID" value="OKH90585.1"/>
    <property type="molecule type" value="Genomic_DNA"/>
</dbReference>
<evidence type="ECO:0000256" key="7">
    <source>
        <dbReference type="ARBA" id="ARBA00023251"/>
    </source>
</evidence>